<evidence type="ECO:0000256" key="5">
    <source>
        <dbReference type="ARBA" id="ARBA00022857"/>
    </source>
</evidence>
<comment type="caution">
    <text evidence="8">The sequence shown here is derived from an EMBL/GenBank/DDBJ whole genome shotgun (WGS) entry which is preliminary data.</text>
</comment>
<dbReference type="InterPro" id="IPR050346">
    <property type="entry name" value="FMO-like"/>
</dbReference>
<dbReference type="GO" id="GO:0050660">
    <property type="term" value="F:flavin adenine dinucleotide binding"/>
    <property type="evidence" value="ECO:0007669"/>
    <property type="project" value="InterPro"/>
</dbReference>
<keyword evidence="9" id="KW-1185">Reference proteome</keyword>
<sequence>MPAERRLKVDSVCIIGAGPSGLAAAKYLLAERAFSRVTIYEQRSSVGGIWNYVPLPSGAPPKDLAVPQTNPHAGRDEPIWQYSNADKVLGSRDQEEAAFMTPLYDRLETNIPRGLMGFSDLPWPKECQLFPKHEQVLEYIERYAEDVRDHIHFSTQVLDVRLLTDERWAVKSQAVSRDGRGKVDEEAFDAVVVASGHFNVPYVPHVPGIEEWITAHPGSISHSKFYRRPEHYTGKKVVVVGNSASGIDIGAQIERECKHPLLASSKSDSYLSTGPSEGKVEKPPIAEYVVKDRSVRFEDGSVESEVDAVLYCTGYFYSFPFLDQLSPPLITTGERTENLYQHIFYRPHPSLAFPVLNQKVIPFPFAEAQGAVIARVFSGRLSLPSDDEMQEWEEQVKSDTGDGRMFHVLKFPRDGDYINMCHDWALSADKPGQSSRMSGGTVAAREVGRQPPYWGEKEYWTRERFPAIKKAFQGFGEERHGKHELEDVGFSYEQWKREKHDECRKLI</sequence>
<evidence type="ECO:0000256" key="4">
    <source>
        <dbReference type="ARBA" id="ARBA00022827"/>
    </source>
</evidence>
<evidence type="ECO:0000256" key="2">
    <source>
        <dbReference type="ARBA" id="ARBA00009183"/>
    </source>
</evidence>
<evidence type="ECO:0000256" key="3">
    <source>
        <dbReference type="ARBA" id="ARBA00022630"/>
    </source>
</evidence>
<evidence type="ECO:0000313" key="9">
    <source>
        <dbReference type="Proteomes" id="UP000308549"/>
    </source>
</evidence>
<dbReference type="GO" id="GO:0004499">
    <property type="term" value="F:N,N-dimethylaniline monooxygenase activity"/>
    <property type="evidence" value="ECO:0007669"/>
    <property type="project" value="InterPro"/>
</dbReference>
<reference evidence="8 9" key="1">
    <citation type="submission" date="2017-03" db="EMBL/GenBank/DDBJ databases">
        <title>Genomes of endolithic fungi from Antarctica.</title>
        <authorList>
            <person name="Coleine C."/>
            <person name="Masonjones S."/>
            <person name="Stajich J.E."/>
        </authorList>
    </citation>
    <scope>NUCLEOTIDE SEQUENCE [LARGE SCALE GENOMIC DNA]</scope>
    <source>
        <strain evidence="8 9">CCFEE 6315</strain>
    </source>
</reference>
<dbReference type="PANTHER" id="PTHR23023">
    <property type="entry name" value="DIMETHYLANILINE MONOOXYGENASE"/>
    <property type="match status" value="1"/>
</dbReference>
<keyword evidence="6" id="KW-0560">Oxidoreductase</keyword>
<dbReference type="Proteomes" id="UP000308549">
    <property type="component" value="Unassembled WGS sequence"/>
</dbReference>
<evidence type="ECO:0000256" key="7">
    <source>
        <dbReference type="ARBA" id="ARBA00023033"/>
    </source>
</evidence>
<dbReference type="FunFam" id="3.50.50.60:FF:000138">
    <property type="entry name" value="Flavin-containing monooxygenase"/>
    <property type="match status" value="1"/>
</dbReference>
<name>A0A4U0TUB1_9PEZI</name>
<dbReference type="InterPro" id="IPR020946">
    <property type="entry name" value="Flavin_mOase-like"/>
</dbReference>
<dbReference type="Pfam" id="PF13450">
    <property type="entry name" value="NAD_binding_8"/>
    <property type="match status" value="1"/>
</dbReference>
<accession>A0A4U0TUB1</accession>
<dbReference type="Gene3D" id="3.50.50.60">
    <property type="entry name" value="FAD/NAD(P)-binding domain"/>
    <property type="match status" value="2"/>
</dbReference>
<comment type="similarity">
    <text evidence="2">Belongs to the FMO family.</text>
</comment>
<organism evidence="8 9">
    <name type="scientific">Salinomyces thailandicus</name>
    <dbReference type="NCBI Taxonomy" id="706561"/>
    <lineage>
        <taxon>Eukaryota</taxon>
        <taxon>Fungi</taxon>
        <taxon>Dikarya</taxon>
        <taxon>Ascomycota</taxon>
        <taxon>Pezizomycotina</taxon>
        <taxon>Dothideomycetes</taxon>
        <taxon>Dothideomycetidae</taxon>
        <taxon>Mycosphaerellales</taxon>
        <taxon>Teratosphaeriaceae</taxon>
        <taxon>Salinomyces</taxon>
    </lineage>
</organism>
<evidence type="ECO:0000256" key="1">
    <source>
        <dbReference type="ARBA" id="ARBA00001974"/>
    </source>
</evidence>
<keyword evidence="4" id="KW-0274">FAD</keyword>
<evidence type="ECO:0000313" key="8">
    <source>
        <dbReference type="EMBL" id="TKA25901.1"/>
    </source>
</evidence>
<dbReference type="OrthoDB" id="66881at2759"/>
<proteinExistence type="inferred from homology"/>
<gene>
    <name evidence="8" type="ORF">B0A50_05656</name>
</gene>
<keyword evidence="7" id="KW-0503">Monooxygenase</keyword>
<protein>
    <recommendedName>
        <fullName evidence="10">Thiol-specific monooxygenase</fullName>
    </recommendedName>
</protein>
<dbReference type="SUPFAM" id="SSF51905">
    <property type="entry name" value="FAD/NAD(P)-binding domain"/>
    <property type="match status" value="2"/>
</dbReference>
<evidence type="ECO:0008006" key="10">
    <source>
        <dbReference type="Google" id="ProtNLM"/>
    </source>
</evidence>
<dbReference type="PRINTS" id="PR00370">
    <property type="entry name" value="FMOXYGENASE"/>
</dbReference>
<comment type="cofactor">
    <cofactor evidence="1">
        <name>FAD</name>
        <dbReference type="ChEBI" id="CHEBI:57692"/>
    </cofactor>
</comment>
<dbReference type="GO" id="GO:0050661">
    <property type="term" value="F:NADP binding"/>
    <property type="evidence" value="ECO:0007669"/>
    <property type="project" value="InterPro"/>
</dbReference>
<keyword evidence="3" id="KW-0285">Flavoprotein</keyword>
<dbReference type="InterPro" id="IPR000960">
    <property type="entry name" value="Flavin_mOase"/>
</dbReference>
<dbReference type="Pfam" id="PF00743">
    <property type="entry name" value="FMO-like"/>
    <property type="match status" value="2"/>
</dbReference>
<keyword evidence="5" id="KW-0521">NADP</keyword>
<dbReference type="EMBL" id="NAJL01000032">
    <property type="protein sequence ID" value="TKA25901.1"/>
    <property type="molecule type" value="Genomic_DNA"/>
</dbReference>
<dbReference type="InterPro" id="IPR036188">
    <property type="entry name" value="FAD/NAD-bd_sf"/>
</dbReference>
<dbReference type="PIRSF" id="PIRSF000332">
    <property type="entry name" value="FMO"/>
    <property type="match status" value="1"/>
</dbReference>
<evidence type="ECO:0000256" key="6">
    <source>
        <dbReference type="ARBA" id="ARBA00023002"/>
    </source>
</evidence>
<dbReference type="AlphaFoldDB" id="A0A4U0TUB1"/>